<dbReference type="GO" id="GO:0006281">
    <property type="term" value="P:DNA repair"/>
    <property type="evidence" value="ECO:0007669"/>
    <property type="project" value="UniProtKB-KW"/>
</dbReference>
<evidence type="ECO:0000256" key="1">
    <source>
        <dbReference type="ARBA" id="ARBA00001286"/>
    </source>
</evidence>
<name>A0A0G2H625_PHACM</name>
<dbReference type="GO" id="GO:0003908">
    <property type="term" value="F:methylated-DNA-[protein]-cysteine S-methyltransferase activity"/>
    <property type="evidence" value="ECO:0007669"/>
    <property type="project" value="UniProtKB-EC"/>
</dbReference>
<evidence type="ECO:0000313" key="14">
    <source>
        <dbReference type="Proteomes" id="UP000053317"/>
    </source>
</evidence>
<dbReference type="PANTHER" id="PTHR10815:SF13">
    <property type="entry name" value="METHYLATED-DNA--PROTEIN-CYSTEINE METHYLTRANSFERASE"/>
    <property type="match status" value="1"/>
</dbReference>
<keyword evidence="8" id="KW-0234">DNA repair</keyword>
<evidence type="ECO:0000256" key="10">
    <source>
        <dbReference type="ARBA" id="ARBA00031621"/>
    </source>
</evidence>
<sequence>MAVTEFQERVYAHLLLIPSGRVTSYAILAKAIGSSPRAVGGALRCNPFAPEVPCHRVIAANGFVGGFKGDWEKAPSGINQAKKLELLHSEGVRFTDDGKLIGAEEVWFNGPWNGAR</sequence>
<dbReference type="SUPFAM" id="SSF46767">
    <property type="entry name" value="Methylated DNA-protein cysteine methyltransferase, C-terminal domain"/>
    <property type="match status" value="1"/>
</dbReference>
<dbReference type="Gene3D" id="1.10.10.10">
    <property type="entry name" value="Winged helix-like DNA-binding domain superfamily/Winged helix DNA-binding domain"/>
    <property type="match status" value="1"/>
</dbReference>
<dbReference type="InterPro" id="IPR014048">
    <property type="entry name" value="MethylDNA_cys_MeTrfase_DNA-bd"/>
</dbReference>
<dbReference type="EC" id="2.1.1.63" evidence="3"/>
<dbReference type="PROSITE" id="PS00374">
    <property type="entry name" value="MGMT"/>
    <property type="match status" value="1"/>
</dbReference>
<evidence type="ECO:0000256" key="5">
    <source>
        <dbReference type="ARBA" id="ARBA00022603"/>
    </source>
</evidence>
<dbReference type="EMBL" id="LCWF01000062">
    <property type="protein sequence ID" value="KKY24160.1"/>
    <property type="molecule type" value="Genomic_DNA"/>
</dbReference>
<keyword evidence="14" id="KW-1185">Reference proteome</keyword>
<dbReference type="PANTHER" id="PTHR10815">
    <property type="entry name" value="METHYLATED-DNA--PROTEIN-CYSTEINE METHYLTRANSFERASE"/>
    <property type="match status" value="1"/>
</dbReference>
<feature type="domain" description="Methylated-DNA-[protein]-cysteine S-methyltransferase DNA binding" evidence="12">
    <location>
        <begin position="5"/>
        <end position="92"/>
    </location>
</feature>
<evidence type="ECO:0000259" key="12">
    <source>
        <dbReference type="Pfam" id="PF01035"/>
    </source>
</evidence>
<evidence type="ECO:0000313" key="13">
    <source>
        <dbReference type="EMBL" id="KKY24160.1"/>
    </source>
</evidence>
<evidence type="ECO:0000256" key="9">
    <source>
        <dbReference type="ARBA" id="ARBA00030795"/>
    </source>
</evidence>
<evidence type="ECO:0000256" key="3">
    <source>
        <dbReference type="ARBA" id="ARBA00011918"/>
    </source>
</evidence>
<dbReference type="CDD" id="cd06445">
    <property type="entry name" value="ATase"/>
    <property type="match status" value="1"/>
</dbReference>
<reference evidence="13 14" key="2">
    <citation type="submission" date="2015-05" db="EMBL/GenBank/DDBJ databases">
        <authorList>
            <person name="Morales-Cruz A."/>
            <person name="Amrine K.C."/>
            <person name="Cantu D."/>
        </authorList>
    </citation>
    <scope>NUCLEOTIDE SEQUENCE [LARGE SCALE GENOMIC DNA]</scope>
    <source>
        <strain evidence="13">UCRPC4</strain>
    </source>
</reference>
<dbReference type="GO" id="GO:0032259">
    <property type="term" value="P:methylation"/>
    <property type="evidence" value="ECO:0007669"/>
    <property type="project" value="UniProtKB-KW"/>
</dbReference>
<dbReference type="OrthoDB" id="1907495at2759"/>
<dbReference type="NCBIfam" id="TIGR00589">
    <property type="entry name" value="ogt"/>
    <property type="match status" value="1"/>
</dbReference>
<comment type="catalytic activity">
    <reaction evidence="1">
        <text>a 4-O-methyl-thymidine in DNA + L-cysteinyl-[protein] = a thymidine in DNA + S-methyl-L-cysteinyl-[protein]</text>
        <dbReference type="Rhea" id="RHEA:53428"/>
        <dbReference type="Rhea" id="RHEA-COMP:10131"/>
        <dbReference type="Rhea" id="RHEA-COMP:10132"/>
        <dbReference type="Rhea" id="RHEA-COMP:13555"/>
        <dbReference type="Rhea" id="RHEA-COMP:13556"/>
        <dbReference type="ChEBI" id="CHEBI:29950"/>
        <dbReference type="ChEBI" id="CHEBI:82612"/>
        <dbReference type="ChEBI" id="CHEBI:137386"/>
        <dbReference type="ChEBI" id="CHEBI:137387"/>
        <dbReference type="EC" id="2.1.1.63"/>
    </reaction>
</comment>
<evidence type="ECO:0000256" key="11">
    <source>
        <dbReference type="ARBA" id="ARBA00049348"/>
    </source>
</evidence>
<comment type="similarity">
    <text evidence="2">Belongs to the MGMT family.</text>
</comment>
<evidence type="ECO:0000256" key="6">
    <source>
        <dbReference type="ARBA" id="ARBA00022679"/>
    </source>
</evidence>
<dbReference type="InterPro" id="IPR036388">
    <property type="entry name" value="WH-like_DNA-bd_sf"/>
</dbReference>
<dbReference type="Pfam" id="PF01035">
    <property type="entry name" value="DNA_binding_1"/>
    <property type="match status" value="1"/>
</dbReference>
<evidence type="ECO:0000256" key="2">
    <source>
        <dbReference type="ARBA" id="ARBA00008711"/>
    </source>
</evidence>
<dbReference type="InterPro" id="IPR036217">
    <property type="entry name" value="MethylDNA_cys_MeTrfase_DNAb"/>
</dbReference>
<accession>A0A0G2H625</accession>
<organism evidence="13 14">
    <name type="scientific">Phaeomoniella chlamydospora</name>
    <name type="common">Phaeoacremonium chlamydosporum</name>
    <dbReference type="NCBI Taxonomy" id="158046"/>
    <lineage>
        <taxon>Eukaryota</taxon>
        <taxon>Fungi</taxon>
        <taxon>Dikarya</taxon>
        <taxon>Ascomycota</taxon>
        <taxon>Pezizomycotina</taxon>
        <taxon>Eurotiomycetes</taxon>
        <taxon>Chaetothyriomycetidae</taxon>
        <taxon>Phaeomoniellales</taxon>
        <taxon>Phaeomoniellaceae</taxon>
        <taxon>Phaeomoniella</taxon>
    </lineage>
</organism>
<evidence type="ECO:0000256" key="8">
    <source>
        <dbReference type="ARBA" id="ARBA00023204"/>
    </source>
</evidence>
<keyword evidence="7" id="KW-0227">DNA damage</keyword>
<dbReference type="AlphaFoldDB" id="A0A0G2H625"/>
<reference evidence="13 14" key="1">
    <citation type="submission" date="2015-05" db="EMBL/GenBank/DDBJ databases">
        <title>Distinctive expansion of gene families associated with plant cell wall degradation and secondary metabolism in the genomes of grapevine trunk pathogens.</title>
        <authorList>
            <person name="Lawrence D.P."/>
            <person name="Travadon R."/>
            <person name="Rolshausen P.E."/>
            <person name="Baumgartner K."/>
        </authorList>
    </citation>
    <scope>NUCLEOTIDE SEQUENCE [LARGE SCALE GENOMIC DNA]</scope>
    <source>
        <strain evidence="13">UCRPC4</strain>
    </source>
</reference>
<gene>
    <name evidence="13" type="ORF">UCRPC4_g02526</name>
</gene>
<proteinExistence type="inferred from homology"/>
<evidence type="ECO:0000256" key="4">
    <source>
        <dbReference type="ARBA" id="ARBA00015377"/>
    </source>
</evidence>
<comment type="catalytic activity">
    <reaction evidence="11">
        <text>a 6-O-methyl-2'-deoxyguanosine in DNA + L-cysteinyl-[protein] = S-methyl-L-cysteinyl-[protein] + a 2'-deoxyguanosine in DNA</text>
        <dbReference type="Rhea" id="RHEA:24000"/>
        <dbReference type="Rhea" id="RHEA-COMP:10131"/>
        <dbReference type="Rhea" id="RHEA-COMP:10132"/>
        <dbReference type="Rhea" id="RHEA-COMP:11367"/>
        <dbReference type="Rhea" id="RHEA-COMP:11368"/>
        <dbReference type="ChEBI" id="CHEBI:29950"/>
        <dbReference type="ChEBI" id="CHEBI:82612"/>
        <dbReference type="ChEBI" id="CHEBI:85445"/>
        <dbReference type="ChEBI" id="CHEBI:85448"/>
        <dbReference type="EC" id="2.1.1.63"/>
    </reaction>
</comment>
<dbReference type="InterPro" id="IPR001497">
    <property type="entry name" value="MethylDNA_cys_MeTrfase_AS"/>
</dbReference>
<comment type="caution">
    <text evidence="13">The sequence shown here is derived from an EMBL/GenBank/DDBJ whole genome shotgun (WGS) entry which is preliminary data.</text>
</comment>
<keyword evidence="5" id="KW-0489">Methyltransferase</keyword>
<dbReference type="Proteomes" id="UP000053317">
    <property type="component" value="Unassembled WGS sequence"/>
</dbReference>
<evidence type="ECO:0000256" key="7">
    <source>
        <dbReference type="ARBA" id="ARBA00022763"/>
    </source>
</evidence>
<protein>
    <recommendedName>
        <fullName evidence="4">Methylated-DNA--protein-cysteine methyltransferase</fullName>
        <ecNumber evidence="3">2.1.1.63</ecNumber>
    </recommendedName>
    <alternativeName>
        <fullName evidence="9">6-O-methylguanine-DNA methyltransferase</fullName>
    </alternativeName>
    <alternativeName>
        <fullName evidence="10">O-6-methylguanine-DNA-alkyltransferase</fullName>
    </alternativeName>
</protein>
<keyword evidence="6" id="KW-0808">Transferase</keyword>